<feature type="transmembrane region" description="Helical" evidence="9">
    <location>
        <begin position="12"/>
        <end position="36"/>
    </location>
</feature>
<dbReference type="GO" id="GO:0046983">
    <property type="term" value="F:protein dimerization activity"/>
    <property type="evidence" value="ECO:0007669"/>
    <property type="project" value="InterPro"/>
</dbReference>
<dbReference type="STRING" id="65499.SAMN04488000_1346"/>
<keyword evidence="13" id="KW-1185">Reference proteome</keyword>
<evidence type="ECO:0000256" key="4">
    <source>
        <dbReference type="ARBA" id="ARBA00022679"/>
    </source>
</evidence>
<dbReference type="InterPro" id="IPR050482">
    <property type="entry name" value="Sensor_HK_TwoCompSys"/>
</dbReference>
<dbReference type="OrthoDB" id="227596at2"/>
<feature type="transmembrane region" description="Helical" evidence="9">
    <location>
        <begin position="141"/>
        <end position="162"/>
    </location>
</feature>
<dbReference type="GO" id="GO:0016020">
    <property type="term" value="C:membrane"/>
    <property type="evidence" value="ECO:0007669"/>
    <property type="project" value="InterPro"/>
</dbReference>
<keyword evidence="9" id="KW-0472">Membrane</keyword>
<proteinExistence type="predicted"/>
<dbReference type="SUPFAM" id="SSF55874">
    <property type="entry name" value="ATPase domain of HSP90 chaperone/DNA topoisomerase II/histidine kinase"/>
    <property type="match status" value="1"/>
</dbReference>
<dbReference type="EC" id="2.7.13.3" evidence="2"/>
<evidence type="ECO:0000313" key="12">
    <source>
        <dbReference type="EMBL" id="SES44613.1"/>
    </source>
</evidence>
<dbReference type="GO" id="GO:0000155">
    <property type="term" value="F:phosphorelay sensor kinase activity"/>
    <property type="evidence" value="ECO:0007669"/>
    <property type="project" value="InterPro"/>
</dbReference>
<dbReference type="InterPro" id="IPR003594">
    <property type="entry name" value="HATPase_dom"/>
</dbReference>
<gene>
    <name evidence="12" type="ORF">SAMN04488000_1346</name>
</gene>
<keyword evidence="6 12" id="KW-0418">Kinase</keyword>
<dbReference type="GO" id="GO:0005524">
    <property type="term" value="F:ATP binding"/>
    <property type="evidence" value="ECO:0007669"/>
    <property type="project" value="UniProtKB-KW"/>
</dbReference>
<dbReference type="EMBL" id="FOFV01000034">
    <property type="protein sequence ID" value="SES44613.1"/>
    <property type="molecule type" value="Genomic_DNA"/>
</dbReference>
<feature type="transmembrane region" description="Helical" evidence="9">
    <location>
        <begin position="42"/>
        <end position="61"/>
    </location>
</feature>
<feature type="transmembrane region" description="Helical" evidence="9">
    <location>
        <begin position="117"/>
        <end position="135"/>
    </location>
</feature>
<dbReference type="Proteomes" id="UP000199503">
    <property type="component" value="Unassembled WGS sequence"/>
</dbReference>
<accession>A0A1H9XG30</accession>
<keyword evidence="3" id="KW-0597">Phosphoprotein</keyword>
<dbReference type="RefSeq" id="WP_089928008.1">
    <property type="nucleotide sequence ID" value="NZ_FOFV01000034.1"/>
</dbReference>
<name>A0A1H9XG30_9PSEU</name>
<evidence type="ECO:0000313" key="13">
    <source>
        <dbReference type="Proteomes" id="UP000199503"/>
    </source>
</evidence>
<evidence type="ECO:0000259" key="10">
    <source>
        <dbReference type="Pfam" id="PF02518"/>
    </source>
</evidence>
<dbReference type="InterPro" id="IPR036890">
    <property type="entry name" value="HATPase_C_sf"/>
</dbReference>
<protein>
    <recommendedName>
        <fullName evidence="2">histidine kinase</fullName>
        <ecNumber evidence="2">2.7.13.3</ecNumber>
    </recommendedName>
</protein>
<feature type="domain" description="Signal transduction histidine kinase subgroup 3 dimerisation and phosphoacceptor" evidence="11">
    <location>
        <begin position="191"/>
        <end position="256"/>
    </location>
</feature>
<comment type="catalytic activity">
    <reaction evidence="1">
        <text>ATP + protein L-histidine = ADP + protein N-phospho-L-histidine.</text>
        <dbReference type="EC" id="2.7.13.3"/>
    </reaction>
</comment>
<feature type="transmembrane region" description="Helical" evidence="9">
    <location>
        <begin position="66"/>
        <end position="86"/>
    </location>
</feature>
<evidence type="ECO:0000256" key="2">
    <source>
        <dbReference type="ARBA" id="ARBA00012438"/>
    </source>
</evidence>
<keyword evidence="7" id="KW-0067">ATP-binding</keyword>
<dbReference type="PANTHER" id="PTHR24421">
    <property type="entry name" value="NITRATE/NITRITE SENSOR PROTEIN NARX-RELATED"/>
    <property type="match status" value="1"/>
</dbReference>
<evidence type="ECO:0000256" key="3">
    <source>
        <dbReference type="ARBA" id="ARBA00022553"/>
    </source>
</evidence>
<evidence type="ECO:0000256" key="9">
    <source>
        <dbReference type="SAM" id="Phobius"/>
    </source>
</evidence>
<dbReference type="AlphaFoldDB" id="A0A1H9XG30"/>
<dbReference type="Pfam" id="PF02518">
    <property type="entry name" value="HATPase_c"/>
    <property type="match status" value="1"/>
</dbReference>
<dbReference type="Gene3D" id="1.20.5.1930">
    <property type="match status" value="1"/>
</dbReference>
<evidence type="ECO:0000256" key="5">
    <source>
        <dbReference type="ARBA" id="ARBA00022741"/>
    </source>
</evidence>
<keyword evidence="4" id="KW-0808">Transferase</keyword>
<organism evidence="12 13">
    <name type="scientific">Lentzea albida</name>
    <dbReference type="NCBI Taxonomy" id="65499"/>
    <lineage>
        <taxon>Bacteria</taxon>
        <taxon>Bacillati</taxon>
        <taxon>Actinomycetota</taxon>
        <taxon>Actinomycetes</taxon>
        <taxon>Pseudonocardiales</taxon>
        <taxon>Pseudonocardiaceae</taxon>
        <taxon>Lentzea</taxon>
    </lineage>
</organism>
<keyword evidence="9" id="KW-1133">Transmembrane helix</keyword>
<keyword evidence="8" id="KW-0902">Two-component regulatory system</keyword>
<feature type="domain" description="Histidine kinase/HSP90-like ATPase" evidence="10">
    <location>
        <begin position="306"/>
        <end position="394"/>
    </location>
</feature>
<evidence type="ECO:0000256" key="7">
    <source>
        <dbReference type="ARBA" id="ARBA00022840"/>
    </source>
</evidence>
<evidence type="ECO:0000256" key="8">
    <source>
        <dbReference type="ARBA" id="ARBA00023012"/>
    </source>
</evidence>
<dbReference type="Gene3D" id="3.30.565.10">
    <property type="entry name" value="Histidine kinase-like ATPase, C-terminal domain"/>
    <property type="match status" value="1"/>
</dbReference>
<reference evidence="13" key="1">
    <citation type="submission" date="2016-10" db="EMBL/GenBank/DDBJ databases">
        <authorList>
            <person name="Varghese N."/>
            <person name="Submissions S."/>
        </authorList>
    </citation>
    <scope>NUCLEOTIDE SEQUENCE [LARGE SCALE GENOMIC DNA]</scope>
    <source>
        <strain evidence="13">DSM 44437</strain>
    </source>
</reference>
<keyword evidence="9" id="KW-0812">Transmembrane</keyword>
<evidence type="ECO:0000259" key="11">
    <source>
        <dbReference type="Pfam" id="PF07730"/>
    </source>
</evidence>
<dbReference type="InterPro" id="IPR011712">
    <property type="entry name" value="Sig_transdc_His_kin_sub3_dim/P"/>
</dbReference>
<keyword evidence="5" id="KW-0547">Nucleotide-binding</keyword>
<dbReference type="PANTHER" id="PTHR24421:SF10">
    <property type="entry name" value="NITRATE_NITRITE SENSOR PROTEIN NARQ"/>
    <property type="match status" value="1"/>
</dbReference>
<sequence>MSDQSDVTTNKPGVLLTSVVRSVALALFAISVPVYVSGHGIAVVPAFVLALAHCACIPLMIRWPGIAIGVSSAAACALSVLAYGASGAAWPWSVPGLLTQLGVIAVAGSHGGWGRGLAAWLLSATVSVALVLTLPVPVEDWGANLTVFASNSVLVLVVSVLAGQRSAIRAELTHARHRAELEQASRVLAQERSRIARELHDVVAHSMSVIQVQARSAAYRLPQLDDPTRREFDSIADATRTALAEMRQVLTVLRDQHAGTDVAPQPRLEDVADLVAAVTRAGVDARLHVDGDLTDEAISVPIGLTAYRIVQEALANAVRHAHGAPIDVRLDVVREELSVEVVNGPGLAGRPGDPLATGHGLVGMRERAALLGGRVRAEPTDEGGFLVRGTIPLTTGRW</sequence>
<evidence type="ECO:0000256" key="6">
    <source>
        <dbReference type="ARBA" id="ARBA00022777"/>
    </source>
</evidence>
<dbReference type="Pfam" id="PF07730">
    <property type="entry name" value="HisKA_3"/>
    <property type="match status" value="1"/>
</dbReference>
<evidence type="ECO:0000256" key="1">
    <source>
        <dbReference type="ARBA" id="ARBA00000085"/>
    </source>
</evidence>
<dbReference type="CDD" id="cd16917">
    <property type="entry name" value="HATPase_UhpB-NarQ-NarX-like"/>
    <property type="match status" value="1"/>
</dbReference>